<evidence type="ECO:0000313" key="2">
    <source>
        <dbReference type="EMBL" id="GMN43995.1"/>
    </source>
</evidence>
<proteinExistence type="predicted"/>
<reference evidence="2" key="1">
    <citation type="submission" date="2023-07" db="EMBL/GenBank/DDBJ databases">
        <title>draft genome sequence of fig (Ficus carica).</title>
        <authorList>
            <person name="Takahashi T."/>
            <person name="Nishimura K."/>
        </authorList>
    </citation>
    <scope>NUCLEOTIDE SEQUENCE</scope>
</reference>
<feature type="region of interest" description="Disordered" evidence="1">
    <location>
        <begin position="1"/>
        <end position="20"/>
    </location>
</feature>
<gene>
    <name evidence="2" type="ORF">TIFTF001_013208</name>
</gene>
<evidence type="ECO:0000256" key="1">
    <source>
        <dbReference type="SAM" id="MobiDB-lite"/>
    </source>
</evidence>
<comment type="caution">
    <text evidence="2">The sequence shown here is derived from an EMBL/GenBank/DDBJ whole genome shotgun (WGS) entry which is preliminary data.</text>
</comment>
<sequence>MTQIQRARKNNISTLPNNKLGGPTFDIDTELKRSQINKPGFFLSGQDIDLESSGGGGGGCDVVGLEQVSEVLEDFYGAKLGVGGDGERSGGGSGLVVVVAVAEDDGHHRGGRGGRALYGGGGGGGGRCRWRWARMMRSLKE</sequence>
<keyword evidence="3" id="KW-1185">Reference proteome</keyword>
<organism evidence="2 3">
    <name type="scientific">Ficus carica</name>
    <name type="common">Common fig</name>
    <dbReference type="NCBI Taxonomy" id="3494"/>
    <lineage>
        <taxon>Eukaryota</taxon>
        <taxon>Viridiplantae</taxon>
        <taxon>Streptophyta</taxon>
        <taxon>Embryophyta</taxon>
        <taxon>Tracheophyta</taxon>
        <taxon>Spermatophyta</taxon>
        <taxon>Magnoliopsida</taxon>
        <taxon>eudicotyledons</taxon>
        <taxon>Gunneridae</taxon>
        <taxon>Pentapetalae</taxon>
        <taxon>rosids</taxon>
        <taxon>fabids</taxon>
        <taxon>Rosales</taxon>
        <taxon>Moraceae</taxon>
        <taxon>Ficeae</taxon>
        <taxon>Ficus</taxon>
    </lineage>
</organism>
<protein>
    <submittedName>
        <fullName evidence="2">Uncharacterized protein</fullName>
    </submittedName>
</protein>
<dbReference type="AlphaFoldDB" id="A0AA88A327"/>
<feature type="compositionally biased region" description="Polar residues" evidence="1">
    <location>
        <begin position="1"/>
        <end position="17"/>
    </location>
</feature>
<evidence type="ECO:0000313" key="3">
    <source>
        <dbReference type="Proteomes" id="UP001187192"/>
    </source>
</evidence>
<dbReference type="EMBL" id="BTGU01000017">
    <property type="protein sequence ID" value="GMN43995.1"/>
    <property type="molecule type" value="Genomic_DNA"/>
</dbReference>
<name>A0AA88A327_FICCA</name>
<dbReference type="Proteomes" id="UP001187192">
    <property type="component" value="Unassembled WGS sequence"/>
</dbReference>
<accession>A0AA88A327</accession>